<dbReference type="HOGENOM" id="CLU_131484_0_0_10"/>
<feature type="region of interest" description="Disordered" evidence="5">
    <location>
        <begin position="27"/>
        <end position="51"/>
    </location>
</feature>
<dbReference type="Pfam" id="PF00034">
    <property type="entry name" value="Cytochrom_C"/>
    <property type="match status" value="1"/>
</dbReference>
<name>A0A0D5YT47_9FLAO</name>
<dbReference type="GO" id="GO:0046872">
    <property type="term" value="F:metal ion binding"/>
    <property type="evidence" value="ECO:0007669"/>
    <property type="project" value="UniProtKB-KW"/>
</dbReference>
<evidence type="ECO:0000259" key="6">
    <source>
        <dbReference type="PROSITE" id="PS51007"/>
    </source>
</evidence>
<dbReference type="STRING" id="516051.VC82_1845"/>
<dbReference type="PROSITE" id="PS51257">
    <property type="entry name" value="PROKAR_LIPOPROTEIN"/>
    <property type="match status" value="1"/>
</dbReference>
<dbReference type="KEGG" id="mlt:VC82_1845"/>
<protein>
    <submittedName>
        <fullName evidence="7">Cytochrome C</fullName>
    </submittedName>
</protein>
<evidence type="ECO:0000256" key="2">
    <source>
        <dbReference type="ARBA" id="ARBA00022723"/>
    </source>
</evidence>
<feature type="domain" description="Cytochrome c" evidence="6">
    <location>
        <begin position="79"/>
        <end position="169"/>
    </location>
</feature>
<proteinExistence type="predicted"/>
<gene>
    <name evidence="7" type="ORF">VC82_1845</name>
</gene>
<dbReference type="Gene3D" id="1.10.760.10">
    <property type="entry name" value="Cytochrome c-like domain"/>
    <property type="match status" value="1"/>
</dbReference>
<dbReference type="Proteomes" id="UP000032726">
    <property type="component" value="Chromosome"/>
</dbReference>
<dbReference type="OrthoDB" id="955119at2"/>
<keyword evidence="1 4" id="KW-0349">Heme</keyword>
<evidence type="ECO:0000313" key="7">
    <source>
        <dbReference type="EMBL" id="AKA35450.1"/>
    </source>
</evidence>
<dbReference type="PROSITE" id="PS51007">
    <property type="entry name" value="CYTC"/>
    <property type="match status" value="1"/>
</dbReference>
<evidence type="ECO:0000256" key="3">
    <source>
        <dbReference type="ARBA" id="ARBA00023004"/>
    </source>
</evidence>
<evidence type="ECO:0000256" key="4">
    <source>
        <dbReference type="PROSITE-ProRule" id="PRU00433"/>
    </source>
</evidence>
<evidence type="ECO:0000256" key="1">
    <source>
        <dbReference type="ARBA" id="ARBA00022617"/>
    </source>
</evidence>
<dbReference type="GO" id="GO:0020037">
    <property type="term" value="F:heme binding"/>
    <property type="evidence" value="ECO:0007669"/>
    <property type="project" value="InterPro"/>
</dbReference>
<dbReference type="SUPFAM" id="SSF46626">
    <property type="entry name" value="Cytochrome c"/>
    <property type="match status" value="1"/>
</dbReference>
<dbReference type="GO" id="GO:0009055">
    <property type="term" value="F:electron transfer activity"/>
    <property type="evidence" value="ECO:0007669"/>
    <property type="project" value="InterPro"/>
</dbReference>
<dbReference type="InterPro" id="IPR036909">
    <property type="entry name" value="Cyt_c-like_dom_sf"/>
</dbReference>
<dbReference type="PATRIC" id="fig|516051.4.peg.1901"/>
<evidence type="ECO:0000256" key="5">
    <source>
        <dbReference type="SAM" id="MobiDB-lite"/>
    </source>
</evidence>
<dbReference type="AlphaFoldDB" id="A0A0D5YT47"/>
<dbReference type="InterPro" id="IPR009056">
    <property type="entry name" value="Cyt_c-like_dom"/>
</dbReference>
<evidence type="ECO:0000313" key="8">
    <source>
        <dbReference type="Proteomes" id="UP000032726"/>
    </source>
</evidence>
<sequence>MKIASRSIAVLFSLLIMACGGKEEKKKEGFSVERKKAKTEKPVETNSTSAVKASERVDLDNKGVGPITSLTLDAEIDQPMAKQGEEVFNQMCTACHRVGKKFIGPAPNGILERRTPEWVMNMILNPEVMVKEDPLAKDLLMEFNGSPMANQGLTEEQARAVLEYFRTIN</sequence>
<keyword evidence="8" id="KW-1185">Reference proteome</keyword>
<feature type="compositionally biased region" description="Basic and acidic residues" evidence="5">
    <location>
        <begin position="27"/>
        <end position="43"/>
    </location>
</feature>
<dbReference type="RefSeq" id="WP_045802110.1">
    <property type="nucleotide sequence ID" value="NZ_CP011071.1"/>
</dbReference>
<accession>A0A0D5YT47</accession>
<organism evidence="7 8">
    <name type="scientific">Flagellimonas lutaonensis</name>
    <dbReference type="NCBI Taxonomy" id="516051"/>
    <lineage>
        <taxon>Bacteria</taxon>
        <taxon>Pseudomonadati</taxon>
        <taxon>Bacteroidota</taxon>
        <taxon>Flavobacteriia</taxon>
        <taxon>Flavobacteriales</taxon>
        <taxon>Flavobacteriaceae</taxon>
        <taxon>Flagellimonas</taxon>
    </lineage>
</organism>
<keyword evidence="2 4" id="KW-0479">Metal-binding</keyword>
<dbReference type="EMBL" id="CP011071">
    <property type="protein sequence ID" value="AKA35450.1"/>
    <property type="molecule type" value="Genomic_DNA"/>
</dbReference>
<keyword evidence="3 4" id="KW-0408">Iron</keyword>
<reference evidence="7 8" key="1">
    <citation type="submission" date="2015-03" db="EMBL/GenBank/DDBJ databases">
        <title>Complete genome sequence of Muricauda lutaonensis CC-HSB-11T, isolated from a coastal hot spring.</title>
        <authorList>
            <person name="Kim K.M."/>
        </authorList>
    </citation>
    <scope>NUCLEOTIDE SEQUENCE [LARGE SCALE GENOMIC DNA]</scope>
    <source>
        <strain evidence="7 8">CC-HSB-11</strain>
    </source>
</reference>